<reference evidence="1 2" key="1">
    <citation type="submission" date="2016-10" db="EMBL/GenBank/DDBJ databases">
        <title>Paenibacillus species isolates.</title>
        <authorList>
            <person name="Beno S.M."/>
        </authorList>
    </citation>
    <scope>NUCLEOTIDE SEQUENCE [LARGE SCALE GENOMIC DNA]</scope>
    <source>
        <strain evidence="1 2">FSL H7-0710</strain>
    </source>
</reference>
<dbReference type="AlphaFoldDB" id="A0A1R0Y092"/>
<dbReference type="EMBL" id="MPTC01000009">
    <property type="protein sequence ID" value="OMD40763.1"/>
    <property type="molecule type" value="Genomic_DNA"/>
</dbReference>
<comment type="caution">
    <text evidence="1">The sequence shown here is derived from an EMBL/GenBank/DDBJ whole genome shotgun (WGS) entry which is preliminary data.</text>
</comment>
<name>A0A1R0Y092_9BACL</name>
<dbReference type="Proteomes" id="UP000187439">
    <property type="component" value="Unassembled WGS sequence"/>
</dbReference>
<organism evidence="1 2">
    <name type="scientific">Paenibacillus odorifer</name>
    <dbReference type="NCBI Taxonomy" id="189426"/>
    <lineage>
        <taxon>Bacteria</taxon>
        <taxon>Bacillati</taxon>
        <taxon>Bacillota</taxon>
        <taxon>Bacilli</taxon>
        <taxon>Bacillales</taxon>
        <taxon>Paenibacillaceae</taxon>
        <taxon>Paenibacillus</taxon>
    </lineage>
</organism>
<sequence>MYQKECLFSSLFRVFPAIASFFMKNEEMITLNSWYIFSFLFYNISITHKKIYDDFCNYHGTNTIMEHNIVSLQGGVT</sequence>
<gene>
    <name evidence="1" type="ORF">BSK52_12930</name>
</gene>
<accession>A0A1R0Y092</accession>
<proteinExistence type="predicted"/>
<evidence type="ECO:0000313" key="1">
    <source>
        <dbReference type="EMBL" id="OMD40763.1"/>
    </source>
</evidence>
<protein>
    <submittedName>
        <fullName evidence="1">Uncharacterized protein</fullName>
    </submittedName>
</protein>
<evidence type="ECO:0000313" key="2">
    <source>
        <dbReference type="Proteomes" id="UP000187439"/>
    </source>
</evidence>